<dbReference type="PANTHER" id="PTHR45973">
    <property type="entry name" value="PROTEIN PHOSPHATASE 1 REGULATORY SUBUNIT SDS22-RELATED"/>
    <property type="match status" value="1"/>
</dbReference>
<evidence type="ECO:0000313" key="8">
    <source>
        <dbReference type="EMBL" id="CEL68089.1"/>
    </source>
</evidence>
<evidence type="ECO:0000256" key="3">
    <source>
        <dbReference type="ARBA" id="ARBA00022737"/>
    </source>
</evidence>
<organism evidence="7 9">
    <name type="scientific">Neospora caninum (strain Liverpool)</name>
    <dbReference type="NCBI Taxonomy" id="572307"/>
    <lineage>
        <taxon>Eukaryota</taxon>
        <taxon>Sar</taxon>
        <taxon>Alveolata</taxon>
        <taxon>Apicomplexa</taxon>
        <taxon>Conoidasida</taxon>
        <taxon>Coccidia</taxon>
        <taxon>Eucoccidiorida</taxon>
        <taxon>Eimeriorina</taxon>
        <taxon>Sarcocystidae</taxon>
        <taxon>Neospora</taxon>
    </lineage>
</organism>
<reference evidence="9" key="3">
    <citation type="journal article" date="2012" name="PLoS Pathog.">
        <title>Comparative genomics of the apicomplexan parasites Toxoplasma gondii and Neospora caninum: Coccidia differing in host range and transmission strategy.</title>
        <authorList>
            <person name="Reid A.J."/>
            <person name="Vermont S.J."/>
            <person name="Cotton J.A."/>
            <person name="Harris D."/>
            <person name="Hill-Cawthorne G.A."/>
            <person name="Konen-Waisman S."/>
            <person name="Latham S.M."/>
            <person name="Mourier T."/>
            <person name="Norton R."/>
            <person name="Quail M.A."/>
            <person name="Sanders M."/>
            <person name="Shanmugam D."/>
            <person name="Sohal A."/>
            <person name="Wasmuth J.D."/>
            <person name="Brunk B."/>
            <person name="Grigg M.E."/>
            <person name="Howard J.C."/>
            <person name="Parkinson J."/>
            <person name="Roos D.S."/>
            <person name="Trees A.J."/>
            <person name="Berriman M."/>
            <person name="Pain A."/>
            <person name="Wastling J.M."/>
        </authorList>
    </citation>
    <scope>NUCLEOTIDE SEQUENCE [LARGE SCALE GENOMIC DNA]</scope>
    <source>
        <strain evidence="9">Liverpool</strain>
    </source>
</reference>
<keyword evidence="4" id="KW-0539">Nucleus</keyword>
<reference evidence="8" key="4">
    <citation type="journal article" date="2015" name="PLoS ONE">
        <title>Comprehensive Evaluation of Toxoplasma gondii VEG and Neospora caninum LIV Genomes with Tachyzoite Stage Transcriptome and Proteome Defines Novel Transcript Features.</title>
        <authorList>
            <person name="Ramaprasad A."/>
            <person name="Mourier T."/>
            <person name="Naeem R."/>
            <person name="Malas T.B."/>
            <person name="Moussa E."/>
            <person name="Panigrahi A."/>
            <person name="Vermont S.J."/>
            <person name="Otto T.D."/>
            <person name="Wastling J."/>
            <person name="Pain A."/>
        </authorList>
    </citation>
    <scope>NUCLEOTIDE SEQUENCE</scope>
    <source>
        <strain evidence="8">Liverpool</strain>
    </source>
</reference>
<comment type="similarity">
    <text evidence="5">Belongs to the SDS22 family.</text>
</comment>
<dbReference type="OrthoDB" id="7451790at2759"/>
<comment type="subcellular location">
    <subcellularLocation>
        <location evidence="1">Nucleus</location>
    </subcellularLocation>
</comment>
<dbReference type="EMBL" id="LN714484">
    <property type="protein sequence ID" value="CEL68089.1"/>
    <property type="molecule type" value="Genomic_DNA"/>
</dbReference>
<reference evidence="7" key="2">
    <citation type="submission" date="2011-03" db="EMBL/GenBank/DDBJ databases">
        <title>Comparative genomics and transcriptomics of Neospora caninum and Toxoplasma gondii.</title>
        <authorList>
            <person name="Reid A.J."/>
            <person name="Sohal A."/>
            <person name="Harris D."/>
            <person name="Quail M."/>
            <person name="Sanders M."/>
            <person name="Berriman M."/>
            <person name="Wastling J.M."/>
            <person name="Pain A."/>
        </authorList>
    </citation>
    <scope>NUCLEOTIDE SEQUENCE</scope>
    <source>
        <strain evidence="7">Liverpool</strain>
    </source>
</reference>
<keyword evidence="2" id="KW-0433">Leucine-rich repeat</keyword>
<dbReference type="PANTHER" id="PTHR45973:SF23">
    <property type="entry name" value="PROTEIN PHOSPHATASE 1 REGULATORY SUBUNIT 7"/>
    <property type="match status" value="1"/>
</dbReference>
<sequence length="396" mass="44408">METSSATTLSPQTDDKETAAETRRSVAPPQGEERKSPEHALSTGESESEGEAGSHVTYLRLGVDLELQPSCEIVNYQTSRIHKIENLQMCPHLKSLALNANDIEKIENLEATPQLEELELYQNRVRKIEGLSTLVHLRLLDLSFNKIRKIENLATAVNLVKLYLSSNKIEVIEGLEALTHLELLELGSNKIREIRGIATLTELTELWLGKNKITEMKLPSLPKLQRLSIQSNRLTHWDDSLFSACPNLEELYLSHNRLEGPIPDGVGKLMHGVDLDLLRVQKKLKILDLGANAVDDMRAVAQLPELEELWINDNKLASLEAVKALQSMSSLRTLYLEGNPIHANLGPSYRQNIVQIFPQLRQLDALLICETINIIERPLSGKIGATKRKSIMKHDA</sequence>
<dbReference type="InterPro" id="IPR003591">
    <property type="entry name" value="Leu-rich_rpt_typical-subtyp"/>
</dbReference>
<name>F0VAN3_NEOCL</name>
<protein>
    <submittedName>
        <fullName evidence="8">Leucine-rich repeat-containing protein 48</fullName>
    </submittedName>
</protein>
<dbReference type="Pfam" id="PF12799">
    <property type="entry name" value="LRR_4"/>
    <property type="match status" value="2"/>
</dbReference>
<dbReference type="InParanoid" id="F0VAN3"/>
<dbReference type="InterPro" id="IPR025875">
    <property type="entry name" value="Leu-rich_rpt_4"/>
</dbReference>
<accession>F0VAN3</accession>
<evidence type="ECO:0000256" key="1">
    <source>
        <dbReference type="ARBA" id="ARBA00004123"/>
    </source>
</evidence>
<feature type="compositionally biased region" description="Basic and acidic residues" evidence="6">
    <location>
        <begin position="13"/>
        <end position="24"/>
    </location>
</feature>
<proteinExistence type="inferred from homology"/>
<dbReference type="VEuPathDB" id="ToxoDB:NCLIV_038630"/>
<dbReference type="InterPro" id="IPR050576">
    <property type="entry name" value="Cilia_flagella_integrity"/>
</dbReference>
<dbReference type="SMART" id="SM00365">
    <property type="entry name" value="LRR_SD22"/>
    <property type="match status" value="8"/>
</dbReference>
<dbReference type="OMA" id="EVWASYN"/>
<dbReference type="eggNOG" id="KOG0531">
    <property type="taxonomic scope" value="Eukaryota"/>
</dbReference>
<dbReference type="Gene3D" id="3.80.10.10">
    <property type="entry name" value="Ribonuclease Inhibitor"/>
    <property type="match status" value="3"/>
</dbReference>
<feature type="compositionally biased region" description="Polar residues" evidence="6">
    <location>
        <begin position="1"/>
        <end position="12"/>
    </location>
</feature>
<dbReference type="GO" id="GO:0005634">
    <property type="term" value="C:nucleus"/>
    <property type="evidence" value="ECO:0007669"/>
    <property type="project" value="UniProtKB-SubCell"/>
</dbReference>
<evidence type="ECO:0000313" key="7">
    <source>
        <dbReference type="EMBL" id="CBZ50788.1"/>
    </source>
</evidence>
<keyword evidence="3" id="KW-0677">Repeat</keyword>
<reference evidence="7" key="1">
    <citation type="submission" date="2011-02" db="EMBL/GenBank/DDBJ databases">
        <authorList>
            <person name="Aslett M."/>
        </authorList>
    </citation>
    <scope>NUCLEOTIDE SEQUENCE</scope>
    <source>
        <strain evidence="7">Liverpool</strain>
    </source>
</reference>
<dbReference type="Proteomes" id="UP000007494">
    <property type="component" value="Chromosome IX"/>
</dbReference>
<evidence type="ECO:0000256" key="5">
    <source>
        <dbReference type="ARBA" id="ARBA00023460"/>
    </source>
</evidence>
<evidence type="ECO:0000256" key="6">
    <source>
        <dbReference type="SAM" id="MobiDB-lite"/>
    </source>
</evidence>
<feature type="region of interest" description="Disordered" evidence="6">
    <location>
        <begin position="1"/>
        <end position="53"/>
    </location>
</feature>
<dbReference type="SMART" id="SM00369">
    <property type="entry name" value="LRR_TYP"/>
    <property type="match status" value="6"/>
</dbReference>
<dbReference type="InterPro" id="IPR032675">
    <property type="entry name" value="LRR_dom_sf"/>
</dbReference>
<evidence type="ECO:0000313" key="9">
    <source>
        <dbReference type="Proteomes" id="UP000007494"/>
    </source>
</evidence>
<dbReference type="AlphaFoldDB" id="F0VAN3"/>
<dbReference type="RefSeq" id="XP_003880821.1">
    <property type="nucleotide sequence ID" value="XM_003880772.1"/>
</dbReference>
<evidence type="ECO:0000256" key="4">
    <source>
        <dbReference type="ARBA" id="ARBA00023242"/>
    </source>
</evidence>
<dbReference type="Pfam" id="PF13855">
    <property type="entry name" value="LRR_8"/>
    <property type="match status" value="1"/>
</dbReference>
<dbReference type="PROSITE" id="PS51450">
    <property type="entry name" value="LRR"/>
    <property type="match status" value="6"/>
</dbReference>
<keyword evidence="9" id="KW-1185">Reference proteome</keyword>
<dbReference type="InterPro" id="IPR001611">
    <property type="entry name" value="Leu-rich_rpt"/>
</dbReference>
<dbReference type="EMBL" id="FR823385">
    <property type="protein sequence ID" value="CBZ50788.1"/>
    <property type="molecule type" value="Genomic_DNA"/>
</dbReference>
<dbReference type="GeneID" id="13441822"/>
<gene>
    <name evidence="8" type="ORF">BN1204_038630</name>
    <name evidence="7" type="ORF">NCLIV_038630</name>
</gene>
<dbReference type="SUPFAM" id="SSF52058">
    <property type="entry name" value="L domain-like"/>
    <property type="match status" value="1"/>
</dbReference>
<evidence type="ECO:0000256" key="2">
    <source>
        <dbReference type="ARBA" id="ARBA00022614"/>
    </source>
</evidence>